<dbReference type="GO" id="GO:0019344">
    <property type="term" value="P:cysteine biosynthetic process"/>
    <property type="evidence" value="ECO:0007669"/>
    <property type="project" value="UniProtKB-KW"/>
</dbReference>
<dbReference type="GO" id="GO:0004783">
    <property type="term" value="F:sulfite reductase (NADPH) activity"/>
    <property type="evidence" value="ECO:0007669"/>
    <property type="project" value="UniProtKB-EC"/>
</dbReference>
<keyword evidence="7" id="KW-0349">Heme</keyword>
<keyword evidence="13" id="KW-0028">Amino-acid biosynthesis</keyword>
<keyword evidence="11" id="KW-0408">Iron</keyword>
<keyword evidence="20" id="KW-1185">Reference proteome</keyword>
<dbReference type="OrthoDB" id="9803707at2"/>
<dbReference type="STRING" id="690879.TSACC_21417"/>
<proteinExistence type="inferred from homology"/>
<evidence type="ECO:0000256" key="4">
    <source>
        <dbReference type="ARBA" id="ARBA00010429"/>
    </source>
</evidence>
<dbReference type="PRINTS" id="PR00397">
    <property type="entry name" value="SIROHAEM"/>
</dbReference>
<evidence type="ECO:0000259" key="18">
    <source>
        <dbReference type="Pfam" id="PF03460"/>
    </source>
</evidence>
<dbReference type="GO" id="GO:0009337">
    <property type="term" value="C:sulfite reductase complex (NADPH)"/>
    <property type="evidence" value="ECO:0007669"/>
    <property type="project" value="TreeGrafter"/>
</dbReference>
<evidence type="ECO:0000256" key="2">
    <source>
        <dbReference type="ARBA" id="ARBA00001966"/>
    </source>
</evidence>
<evidence type="ECO:0000256" key="3">
    <source>
        <dbReference type="ARBA" id="ARBA00004774"/>
    </source>
</evidence>
<evidence type="ECO:0000256" key="13">
    <source>
        <dbReference type="ARBA" id="ARBA00023192"/>
    </source>
</evidence>
<evidence type="ECO:0000256" key="15">
    <source>
        <dbReference type="ARBA" id="ARBA00057160"/>
    </source>
</evidence>
<comment type="similarity">
    <text evidence="4">Belongs to the nitrite and sulfite reductase 4Fe-4S domain family.</text>
</comment>
<feature type="domain" description="Nitrite/Sulfite reductase ferredoxin-like" evidence="18">
    <location>
        <begin position="71"/>
        <end position="125"/>
    </location>
</feature>
<dbReference type="AlphaFoldDB" id="A0A146G6K1"/>
<accession>A0A146G6K1</accession>
<comment type="function">
    <text evidence="15">Component of the sulfite reductase complex that catalyzes the 6-electron reduction of sulfite to sulfide. This is one of several activities required for the biosynthesis of L-cysteine from sulfate.</text>
</comment>
<dbReference type="Proteomes" id="UP000076023">
    <property type="component" value="Unassembled WGS sequence"/>
</dbReference>
<feature type="domain" description="Nitrite/sulphite reductase 4Fe-4S" evidence="17">
    <location>
        <begin position="164"/>
        <end position="323"/>
    </location>
</feature>
<dbReference type="InterPro" id="IPR005117">
    <property type="entry name" value="NiRdtase/SiRdtase_haem-b_fer"/>
</dbReference>
<dbReference type="GO" id="GO:0020037">
    <property type="term" value="F:heme binding"/>
    <property type="evidence" value="ECO:0007669"/>
    <property type="project" value="InterPro"/>
</dbReference>
<dbReference type="GO" id="GO:0051539">
    <property type="term" value="F:4 iron, 4 sulfur cluster binding"/>
    <property type="evidence" value="ECO:0007669"/>
    <property type="project" value="UniProtKB-KW"/>
</dbReference>
<dbReference type="GO" id="GO:0000103">
    <property type="term" value="P:sulfate assimilation"/>
    <property type="evidence" value="ECO:0007669"/>
    <property type="project" value="TreeGrafter"/>
</dbReference>
<dbReference type="Pfam" id="PF03460">
    <property type="entry name" value="NIR_SIR_ferr"/>
    <property type="match status" value="1"/>
</dbReference>
<dbReference type="PROSITE" id="PS00365">
    <property type="entry name" value="NIR_SIR"/>
    <property type="match status" value="1"/>
</dbReference>
<evidence type="ECO:0000256" key="6">
    <source>
        <dbReference type="ARBA" id="ARBA00022485"/>
    </source>
</evidence>
<dbReference type="Pfam" id="PF01077">
    <property type="entry name" value="NIR_SIR"/>
    <property type="match status" value="1"/>
</dbReference>
<dbReference type="PANTHER" id="PTHR11493:SF47">
    <property type="entry name" value="SULFITE REDUCTASE [NADPH] SUBUNIT BETA"/>
    <property type="match status" value="1"/>
</dbReference>
<evidence type="ECO:0000256" key="10">
    <source>
        <dbReference type="ARBA" id="ARBA00023002"/>
    </source>
</evidence>
<evidence type="ECO:0000259" key="17">
    <source>
        <dbReference type="Pfam" id="PF01077"/>
    </source>
</evidence>
<evidence type="ECO:0000256" key="11">
    <source>
        <dbReference type="ARBA" id="ARBA00023004"/>
    </source>
</evidence>
<dbReference type="PANTHER" id="PTHR11493">
    <property type="entry name" value="SULFITE REDUCTASE [NADPH] SUBUNIT BETA-RELATED"/>
    <property type="match status" value="1"/>
</dbReference>
<keyword evidence="10" id="KW-0560">Oxidoreductase</keyword>
<evidence type="ECO:0000256" key="14">
    <source>
        <dbReference type="ARBA" id="ARBA00052219"/>
    </source>
</evidence>
<dbReference type="InterPro" id="IPR006067">
    <property type="entry name" value="NO2/SO3_Rdtase_4Fe4S_dom"/>
</dbReference>
<keyword evidence="12" id="KW-0411">Iron-sulfur</keyword>
<evidence type="ECO:0000313" key="20">
    <source>
        <dbReference type="Proteomes" id="UP000076023"/>
    </source>
</evidence>
<protein>
    <recommendedName>
        <fullName evidence="5">assimilatory sulfite reductase (NADPH)</fullName>
        <ecNumber evidence="5">1.8.1.2</ecNumber>
    </recommendedName>
</protein>
<dbReference type="FunFam" id="3.30.413.10:FF:000003">
    <property type="entry name" value="Sulfite reductase [NADPH] hemoprotein beta-component"/>
    <property type="match status" value="1"/>
</dbReference>
<evidence type="ECO:0000256" key="5">
    <source>
        <dbReference type="ARBA" id="ARBA00012604"/>
    </source>
</evidence>
<comment type="cofactor">
    <cofactor evidence="1">
        <name>siroheme</name>
        <dbReference type="ChEBI" id="CHEBI:60052"/>
    </cofactor>
</comment>
<comment type="subunit">
    <text evidence="16">Alpha(8)-beta(8). The alpha component is a flavoprotein, the beta component is a hemoprotein.</text>
</comment>
<gene>
    <name evidence="19" type="ORF">TSACC_21417</name>
</gene>
<keyword evidence="9" id="KW-0521">NADP</keyword>
<dbReference type="InParanoid" id="A0A146G6K1"/>
<evidence type="ECO:0000256" key="8">
    <source>
        <dbReference type="ARBA" id="ARBA00022723"/>
    </source>
</evidence>
<keyword evidence="13" id="KW-0198">Cysteine biosynthesis</keyword>
<dbReference type="InterPro" id="IPR006066">
    <property type="entry name" value="NO2/SO3_Rdtase_FeS/sirohaem_BS"/>
</dbReference>
<dbReference type="SUPFAM" id="SSF55124">
    <property type="entry name" value="Nitrite/Sulfite reductase N-terminal domain-like"/>
    <property type="match status" value="2"/>
</dbReference>
<dbReference type="NCBIfam" id="NF010029">
    <property type="entry name" value="PRK13504.1"/>
    <property type="match status" value="1"/>
</dbReference>
<comment type="pathway">
    <text evidence="3">Sulfur metabolism; hydrogen sulfide biosynthesis; hydrogen sulfide from sulfite (NADPH route): step 1/1.</text>
</comment>
<sequence length="561" mass="62641">MSNNQPSPIEKIKKESHGLRGTIKESLSDAYTGAVRDPDQALVKFHGMYLQDDRDRRDIRAAKKLDRLYSFMVRLRIPGGFLTPEQWVAVHHVAGLYSTGVIKITTRQTIQLHGILKKDVKPTLKDFSLVGLDSIAACGDVNRNVIVSGNPAETPLHERLYGYAKLISEHLLPKTRAYHEIWLDEEHLNPQDEEDPLYQDRYLPRKFKIGIGVPPNNDPDVFANDAGLIAILENEELVGFNIVVGGGLSATHGNPETYPRAATVIGYVDIRDGDANLLSALYEIVTIQRDFGNRSDRKLARLKYTLDRMGVEEFKAELTRRCGFALEPARPFAFTSREDRYGWLQDHRGLWNFTAFAENGRILDDSQQTLKAALLELTEAKLCNIQFTANQGVIVASVTTKNKKRVHEILEKHGVVAFLERSSVLRRNSIACVALPTCPLALAEAQRYMPSLIDKIDILMERHGLQNENIITRMTGCPNGCGRSRLSEIGFVGTGPGHYNLCIGGDHVGTRLNQVYRENLDESGIVSTLDELFEGFAKNRNPGEHFGDFAVRSGWVTPAAA</sequence>
<evidence type="ECO:0000256" key="12">
    <source>
        <dbReference type="ARBA" id="ARBA00023014"/>
    </source>
</evidence>
<dbReference type="InterPro" id="IPR045169">
    <property type="entry name" value="NO2/SO3_Rdtase_4Fe4S_prot"/>
</dbReference>
<dbReference type="RefSeq" id="WP_075078796.1">
    <property type="nucleotide sequence ID" value="NZ_BDCO01000002.1"/>
</dbReference>
<evidence type="ECO:0000313" key="19">
    <source>
        <dbReference type="EMBL" id="GAT33012.1"/>
    </source>
</evidence>
<dbReference type="FunCoup" id="A0A146G6K1">
    <property type="interactions" value="217"/>
</dbReference>
<dbReference type="GO" id="GO:0050311">
    <property type="term" value="F:sulfite reductase (ferredoxin) activity"/>
    <property type="evidence" value="ECO:0007669"/>
    <property type="project" value="TreeGrafter"/>
</dbReference>
<name>A0A146G6K1_TERSA</name>
<keyword evidence="6" id="KW-0004">4Fe-4S</keyword>
<dbReference type="InterPro" id="IPR045854">
    <property type="entry name" value="NO2/SO3_Rdtase_4Fe4S_sf"/>
</dbReference>
<evidence type="ECO:0000256" key="9">
    <source>
        <dbReference type="ARBA" id="ARBA00022857"/>
    </source>
</evidence>
<organism evidence="19 20">
    <name type="scientific">Terrimicrobium sacchariphilum</name>
    <dbReference type="NCBI Taxonomy" id="690879"/>
    <lineage>
        <taxon>Bacteria</taxon>
        <taxon>Pseudomonadati</taxon>
        <taxon>Verrucomicrobiota</taxon>
        <taxon>Terrimicrobiia</taxon>
        <taxon>Terrimicrobiales</taxon>
        <taxon>Terrimicrobiaceae</taxon>
        <taxon>Terrimicrobium</taxon>
    </lineage>
</organism>
<evidence type="ECO:0000256" key="16">
    <source>
        <dbReference type="ARBA" id="ARBA00062253"/>
    </source>
</evidence>
<dbReference type="GO" id="GO:0046872">
    <property type="term" value="F:metal ion binding"/>
    <property type="evidence" value="ECO:0007669"/>
    <property type="project" value="UniProtKB-KW"/>
</dbReference>
<evidence type="ECO:0000256" key="7">
    <source>
        <dbReference type="ARBA" id="ARBA00022617"/>
    </source>
</evidence>
<comment type="cofactor">
    <cofactor evidence="2">
        <name>[4Fe-4S] cluster</name>
        <dbReference type="ChEBI" id="CHEBI:49883"/>
    </cofactor>
</comment>
<evidence type="ECO:0000256" key="1">
    <source>
        <dbReference type="ARBA" id="ARBA00001929"/>
    </source>
</evidence>
<dbReference type="EC" id="1.8.1.2" evidence="5"/>
<comment type="caution">
    <text evidence="19">The sequence shown here is derived from an EMBL/GenBank/DDBJ whole genome shotgun (WGS) entry which is preliminary data.</text>
</comment>
<keyword evidence="8" id="KW-0479">Metal-binding</keyword>
<dbReference type="Gene3D" id="3.30.413.10">
    <property type="entry name" value="Sulfite Reductase Hemoprotein, domain 1"/>
    <property type="match status" value="2"/>
</dbReference>
<dbReference type="EMBL" id="BDCO01000002">
    <property type="protein sequence ID" value="GAT33012.1"/>
    <property type="molecule type" value="Genomic_DNA"/>
</dbReference>
<dbReference type="InterPro" id="IPR036136">
    <property type="entry name" value="Nit/Sulf_reduc_fer-like_dom_sf"/>
</dbReference>
<dbReference type="SUPFAM" id="SSF56014">
    <property type="entry name" value="Nitrite and sulphite reductase 4Fe-4S domain-like"/>
    <property type="match status" value="2"/>
</dbReference>
<comment type="catalytic activity">
    <reaction evidence="14">
        <text>hydrogen sulfide + 3 NADP(+) + 3 H2O = sulfite + 3 NADPH + 4 H(+)</text>
        <dbReference type="Rhea" id="RHEA:13801"/>
        <dbReference type="ChEBI" id="CHEBI:15377"/>
        <dbReference type="ChEBI" id="CHEBI:15378"/>
        <dbReference type="ChEBI" id="CHEBI:17359"/>
        <dbReference type="ChEBI" id="CHEBI:29919"/>
        <dbReference type="ChEBI" id="CHEBI:57783"/>
        <dbReference type="ChEBI" id="CHEBI:58349"/>
        <dbReference type="EC" id="1.8.1.2"/>
    </reaction>
</comment>
<reference evidence="20" key="1">
    <citation type="journal article" date="2017" name="Genome Announc.">
        <title>Draft Genome Sequence of Terrimicrobium sacchariphilum NM-5T, a Facultative Anaerobic Soil Bacterium of the Class Spartobacteria.</title>
        <authorList>
            <person name="Qiu Y.L."/>
            <person name="Tourlousse D.M."/>
            <person name="Matsuura N."/>
            <person name="Ohashi A."/>
            <person name="Sekiguchi Y."/>
        </authorList>
    </citation>
    <scope>NUCLEOTIDE SEQUENCE [LARGE SCALE GENOMIC DNA]</scope>
    <source>
        <strain evidence="20">NM-5</strain>
    </source>
</reference>